<dbReference type="AlphaFoldDB" id="A0A1I4W4B8"/>
<evidence type="ECO:0000313" key="1">
    <source>
        <dbReference type="EMBL" id="SFN08237.1"/>
    </source>
</evidence>
<proteinExistence type="predicted"/>
<dbReference type="Proteomes" id="UP000199036">
    <property type="component" value="Unassembled WGS sequence"/>
</dbReference>
<dbReference type="PANTHER" id="PTHR42905:SF16">
    <property type="entry name" value="CARBOXYPHOSPHONOENOLPYRUVATE PHOSPHONOMUTASE-LIKE PROTEIN (AFU_ORTHOLOGUE AFUA_5G07230)"/>
    <property type="match status" value="1"/>
</dbReference>
<dbReference type="STRING" id="913024.SAMN05421741_10154"/>
<dbReference type="GO" id="GO:0016829">
    <property type="term" value="F:lyase activity"/>
    <property type="evidence" value="ECO:0007669"/>
    <property type="project" value="UniProtKB-KW"/>
</dbReference>
<dbReference type="InterPro" id="IPR039556">
    <property type="entry name" value="ICL/PEPM"/>
</dbReference>
<reference evidence="2" key="1">
    <citation type="submission" date="2016-10" db="EMBL/GenBank/DDBJ databases">
        <authorList>
            <person name="Varghese N."/>
            <person name="Submissions S."/>
        </authorList>
    </citation>
    <scope>NUCLEOTIDE SEQUENCE [LARGE SCALE GENOMIC DNA]</scope>
    <source>
        <strain evidence="2">DS-12</strain>
    </source>
</reference>
<name>A0A1I4W4B8_9FLAO</name>
<protein>
    <submittedName>
        <fullName evidence="1">2-Methylisocitrate lyase, PEP mutase family</fullName>
    </submittedName>
</protein>
<dbReference type="Pfam" id="PF13714">
    <property type="entry name" value="PEP_mutase"/>
    <property type="match status" value="1"/>
</dbReference>
<dbReference type="EMBL" id="FOVI01000001">
    <property type="protein sequence ID" value="SFN08237.1"/>
    <property type="molecule type" value="Genomic_DNA"/>
</dbReference>
<accession>A0A1I4W4B8</accession>
<dbReference type="Gene3D" id="3.20.20.60">
    <property type="entry name" value="Phosphoenolpyruvate-binding domains"/>
    <property type="match status" value="1"/>
</dbReference>
<dbReference type="CDD" id="cd00377">
    <property type="entry name" value="ICL_PEPM"/>
    <property type="match status" value="1"/>
</dbReference>
<organism evidence="1 2">
    <name type="scientific">Paenimyroides ummariense</name>
    <dbReference type="NCBI Taxonomy" id="913024"/>
    <lineage>
        <taxon>Bacteria</taxon>
        <taxon>Pseudomonadati</taxon>
        <taxon>Bacteroidota</taxon>
        <taxon>Flavobacteriia</taxon>
        <taxon>Flavobacteriales</taxon>
        <taxon>Flavobacteriaceae</taxon>
        <taxon>Paenimyroides</taxon>
    </lineage>
</organism>
<dbReference type="InterPro" id="IPR040442">
    <property type="entry name" value="Pyrv_kinase-like_dom_sf"/>
</dbReference>
<dbReference type="OrthoDB" id="9780430at2"/>
<sequence>MSLEKFKSLHKQNQPLLIANTWDVISSKAAEKAGFQVIGTSSHAIANILGYEDGENIPFEEMFFVVEKIAKSTSLLVSADFESGYSDDPQQVAKNVEKLVDAGILGINLEDGLTNGKDRSLGDISVLTDKIKAIKSHLQSKGKDIYINARIDTYTTKHLDAINETLKRIKAYEAAGADGFFVPLINTDEDIKAVLETTQLPLNVFMKDGLKTYEEFAALGVHRISYGNGLHAKITEATNKAFDDLMKTKSLK</sequence>
<dbReference type="RefSeq" id="WP_091517339.1">
    <property type="nucleotide sequence ID" value="NZ_FOVI01000001.1"/>
</dbReference>
<keyword evidence="1" id="KW-0456">Lyase</keyword>
<evidence type="ECO:0000313" key="2">
    <source>
        <dbReference type="Proteomes" id="UP000199036"/>
    </source>
</evidence>
<keyword evidence="2" id="KW-1185">Reference proteome</keyword>
<dbReference type="SUPFAM" id="SSF51621">
    <property type="entry name" value="Phosphoenolpyruvate/pyruvate domain"/>
    <property type="match status" value="1"/>
</dbReference>
<dbReference type="PANTHER" id="PTHR42905">
    <property type="entry name" value="PHOSPHOENOLPYRUVATE CARBOXYLASE"/>
    <property type="match status" value="1"/>
</dbReference>
<gene>
    <name evidence="1" type="ORF">SAMN05421741_10154</name>
</gene>
<dbReference type="InterPro" id="IPR015813">
    <property type="entry name" value="Pyrv/PenolPyrv_kinase-like_dom"/>
</dbReference>